<dbReference type="SMART" id="SM00743">
    <property type="entry name" value="Agenet"/>
    <property type="match status" value="2"/>
</dbReference>
<dbReference type="Proteomes" id="UP001231189">
    <property type="component" value="Unassembled WGS sequence"/>
</dbReference>
<dbReference type="PANTHER" id="PTHR31917:SF147">
    <property type="entry name" value="AGENET DOMAIN-CONTAINING PROTEIN"/>
    <property type="match status" value="1"/>
</dbReference>
<dbReference type="InterPro" id="IPR008395">
    <property type="entry name" value="Agenet-like_dom"/>
</dbReference>
<evidence type="ECO:0000259" key="2">
    <source>
        <dbReference type="SMART" id="SM00743"/>
    </source>
</evidence>
<dbReference type="PANTHER" id="PTHR31917">
    <property type="entry name" value="AGENET DOMAIN-CONTAINING PROTEIN-RELATED"/>
    <property type="match status" value="1"/>
</dbReference>
<evidence type="ECO:0000256" key="1">
    <source>
        <dbReference type="SAM" id="MobiDB-lite"/>
    </source>
</evidence>
<reference evidence="3" key="1">
    <citation type="submission" date="2023-07" db="EMBL/GenBank/DDBJ databases">
        <title>A chromosome-level genome assembly of Lolium multiflorum.</title>
        <authorList>
            <person name="Chen Y."/>
            <person name="Copetti D."/>
            <person name="Kolliker R."/>
            <person name="Studer B."/>
        </authorList>
    </citation>
    <scope>NUCLEOTIDE SEQUENCE</scope>
    <source>
        <strain evidence="3">02402/16</strain>
        <tissue evidence="3">Leaf</tissue>
    </source>
</reference>
<keyword evidence="4" id="KW-1185">Reference proteome</keyword>
<dbReference type="Pfam" id="PF05641">
    <property type="entry name" value="Agenet"/>
    <property type="match status" value="1"/>
</dbReference>
<evidence type="ECO:0000313" key="4">
    <source>
        <dbReference type="Proteomes" id="UP001231189"/>
    </source>
</evidence>
<dbReference type="InterPro" id="IPR014002">
    <property type="entry name" value="Agenet_dom_plant"/>
</dbReference>
<dbReference type="EMBL" id="JAUUTY010000005">
    <property type="protein sequence ID" value="KAK1632683.1"/>
    <property type="molecule type" value="Genomic_DNA"/>
</dbReference>
<comment type="caution">
    <text evidence="3">The sequence shown here is derived from an EMBL/GenBank/DDBJ whole genome shotgun (WGS) entry which is preliminary data.</text>
</comment>
<proteinExistence type="predicted"/>
<feature type="region of interest" description="Disordered" evidence="1">
    <location>
        <begin position="1"/>
        <end position="38"/>
    </location>
</feature>
<feature type="domain" description="Agenet" evidence="2">
    <location>
        <begin position="38"/>
        <end position="108"/>
    </location>
</feature>
<accession>A0AAD8RVU3</accession>
<organism evidence="3 4">
    <name type="scientific">Lolium multiflorum</name>
    <name type="common">Italian ryegrass</name>
    <name type="synonym">Lolium perenne subsp. multiflorum</name>
    <dbReference type="NCBI Taxonomy" id="4521"/>
    <lineage>
        <taxon>Eukaryota</taxon>
        <taxon>Viridiplantae</taxon>
        <taxon>Streptophyta</taxon>
        <taxon>Embryophyta</taxon>
        <taxon>Tracheophyta</taxon>
        <taxon>Spermatophyta</taxon>
        <taxon>Magnoliopsida</taxon>
        <taxon>Liliopsida</taxon>
        <taxon>Poales</taxon>
        <taxon>Poaceae</taxon>
        <taxon>BOP clade</taxon>
        <taxon>Pooideae</taxon>
        <taxon>Poodae</taxon>
        <taxon>Poeae</taxon>
        <taxon>Poeae Chloroplast Group 2 (Poeae type)</taxon>
        <taxon>Loliodinae</taxon>
        <taxon>Loliinae</taxon>
        <taxon>Lolium</taxon>
    </lineage>
</organism>
<gene>
    <name evidence="3" type="ORF">QYE76_006998</name>
</gene>
<dbReference type="AlphaFoldDB" id="A0AAD8RVU3"/>
<name>A0AAD8RVU3_LOLMU</name>
<protein>
    <recommendedName>
        <fullName evidence="2">Agenet domain-containing protein</fullName>
    </recommendedName>
</protein>
<feature type="domain" description="Agenet" evidence="2">
    <location>
        <begin position="110"/>
        <end position="171"/>
    </location>
</feature>
<evidence type="ECO:0000313" key="3">
    <source>
        <dbReference type="EMBL" id="KAK1632683.1"/>
    </source>
</evidence>
<feature type="compositionally biased region" description="Acidic residues" evidence="1">
    <location>
        <begin position="15"/>
        <end position="35"/>
    </location>
</feature>
<sequence length="202" mass="21834">MVRVRLPKRPPTPSESDDETEDSESENESDGEAEDLQLMLPVGAEAEVRSDDPGFVGSFYDVTVTGHLASRGGGRYTVAYSTLVAEDGGLLEETAAAGDVRPRPPREGRREFAVHEAVEAFHNEGWWAGVVSAVPPPVAGAPRVFQVAFPTSRETMEFEVAALRPHRVFQDGRWVPAAEVVSALAAGSVSYRNSAYLQYSDA</sequence>